<dbReference type="Proteomes" id="UP000053586">
    <property type="component" value="Unassembled WGS sequence"/>
</dbReference>
<dbReference type="AlphaFoldDB" id="H5TCD2"/>
<proteinExistence type="predicted"/>
<comment type="caution">
    <text evidence="1">The sequence shown here is derived from an EMBL/GenBank/DDBJ whole genome shotgun (WGS) entry which is preliminary data.</text>
</comment>
<dbReference type="RefSeq" id="WP_006005589.1">
    <property type="nucleotide sequence ID" value="NZ_BAET01000019.1"/>
</dbReference>
<protein>
    <submittedName>
        <fullName evidence="1">Uncharacterized protein</fullName>
    </submittedName>
</protein>
<evidence type="ECO:0000313" key="2">
    <source>
        <dbReference type="Proteomes" id="UP000053586"/>
    </source>
</evidence>
<reference evidence="1 2" key="2">
    <citation type="journal article" date="2017" name="Antonie Van Leeuwenhoek">
        <title>Rhizobium rhizosphaerae sp. nov., a novel species isolated from rice rhizosphere.</title>
        <authorList>
            <person name="Zhao J.J."/>
            <person name="Zhang J."/>
            <person name="Zhang R.J."/>
            <person name="Zhang C.W."/>
            <person name="Yin H.Q."/>
            <person name="Zhang X.X."/>
        </authorList>
    </citation>
    <scope>NUCLEOTIDE SEQUENCE [LARGE SCALE GENOMIC DNA]</scope>
    <source>
        <strain evidence="1 2">ACAM 611</strain>
    </source>
</reference>
<organism evidence="1 2">
    <name type="scientific">Glaciecola punicea ACAM 611</name>
    <dbReference type="NCBI Taxonomy" id="1121923"/>
    <lineage>
        <taxon>Bacteria</taxon>
        <taxon>Pseudomonadati</taxon>
        <taxon>Pseudomonadota</taxon>
        <taxon>Gammaproteobacteria</taxon>
        <taxon>Alteromonadales</taxon>
        <taxon>Alteromonadaceae</taxon>
        <taxon>Glaciecola</taxon>
    </lineage>
</organism>
<reference evidence="1 2" key="1">
    <citation type="journal article" date="2012" name="J. Bacteriol.">
        <title>Genome sequence of proteorhodopsin-containing sea ice bacterium Glaciecola punicea ACAM 611T.</title>
        <authorList>
            <person name="Qin Q.-L."/>
            <person name="Xie B.-B."/>
            <person name="Shu Y.-L."/>
            <person name="Rong J.-C."/>
            <person name="Zhao D.-L."/>
            <person name="Zhang X.-Y."/>
            <person name="Chen X.-L."/>
            <person name="Zhou B.-C."/>
            <person name="Zhanga Y.-Z."/>
        </authorList>
    </citation>
    <scope>NUCLEOTIDE SEQUENCE [LARGE SCALE GENOMIC DNA]</scope>
    <source>
        <strain evidence="1 2">ACAM 611</strain>
    </source>
</reference>
<dbReference type="EMBL" id="BAET01000019">
    <property type="protein sequence ID" value="GAB55959.1"/>
    <property type="molecule type" value="Genomic_DNA"/>
</dbReference>
<name>H5TCD2_9ALTE</name>
<gene>
    <name evidence="1" type="ORF">GPUN_1843</name>
</gene>
<evidence type="ECO:0000313" key="1">
    <source>
        <dbReference type="EMBL" id="GAB55959.1"/>
    </source>
</evidence>
<accession>H5TCD2</accession>
<keyword evidence="2" id="KW-1185">Reference proteome</keyword>
<sequence length="44" mass="5017">MPDSRFAFIVCQRLGPILLEALGDLVVNILEVSYQPEREGNYHL</sequence>